<dbReference type="Gene3D" id="3.40.630.30">
    <property type="match status" value="1"/>
</dbReference>
<organism evidence="1 2">
    <name type="scientific">Lactobacillus iners</name>
    <dbReference type="NCBI Taxonomy" id="147802"/>
    <lineage>
        <taxon>Bacteria</taxon>
        <taxon>Bacillati</taxon>
        <taxon>Bacillota</taxon>
        <taxon>Bacilli</taxon>
        <taxon>Lactobacillales</taxon>
        <taxon>Lactobacillaceae</taxon>
        <taxon>Lactobacillus</taxon>
    </lineage>
</organism>
<dbReference type="GO" id="GO:0016740">
    <property type="term" value="F:transferase activity"/>
    <property type="evidence" value="ECO:0007669"/>
    <property type="project" value="UniProtKB-KW"/>
</dbReference>
<evidence type="ECO:0000313" key="1">
    <source>
        <dbReference type="EMBL" id="QIH23560.1"/>
    </source>
</evidence>
<reference evidence="1 2" key="1">
    <citation type="submission" date="2020-02" db="EMBL/GenBank/DDBJ databases">
        <title>Complete genome sequences of six Lactobacillus iners strains isolated from the human vagina.</title>
        <authorList>
            <person name="France M.T."/>
            <person name="Rutt L."/>
            <person name="Narina S."/>
            <person name="Arbaugh S."/>
            <person name="Humphrys M.S."/>
            <person name="Ma B."/>
            <person name="Hayward M.R."/>
            <person name="Relman D."/>
            <person name="Kwon D.S."/>
            <person name="Ravel J."/>
        </authorList>
    </citation>
    <scope>NUCLEOTIDE SEQUENCE [LARGE SCALE GENOMIC DNA]</scope>
    <source>
        <strain evidence="1 2">C0210C1</strain>
    </source>
</reference>
<dbReference type="RefSeq" id="WP_006735479.1">
    <property type="nucleotide sequence ID" value="NZ_CABKQA010000003.1"/>
</dbReference>
<name>A0A6G7B818_9LACO</name>
<keyword evidence="1" id="KW-0808">Transferase</keyword>
<evidence type="ECO:0000313" key="2">
    <source>
        <dbReference type="Proteomes" id="UP000501676"/>
    </source>
</evidence>
<accession>A0A6G7B818</accession>
<proteinExistence type="predicted"/>
<dbReference type="InterPro" id="IPR016181">
    <property type="entry name" value="Acyl_CoA_acyltransferase"/>
</dbReference>
<sequence>MLKIRNAVKEDVPRIMEIYCYAQEFMIKCGNPTQWGHSYPTRELVDRDILNQACKVVYDETGIHGVVALYEGIDPTYVHIEDGSWLNNDPYITIHRIASDGRVHGVFKTVADYCKNMIDNVKLDTHANNLIMQSLIAKNGFTRCGIIHVDDGSPRIAYQWSKK</sequence>
<dbReference type="Proteomes" id="UP000501676">
    <property type="component" value="Chromosome"/>
</dbReference>
<protein>
    <submittedName>
        <fullName evidence="1">N-acetyltransferase</fullName>
    </submittedName>
</protein>
<dbReference type="SUPFAM" id="SSF55729">
    <property type="entry name" value="Acyl-CoA N-acyltransferases (Nat)"/>
    <property type="match status" value="1"/>
</dbReference>
<gene>
    <name evidence="1" type="ORF">G6Z83_02240</name>
</gene>
<dbReference type="EMBL" id="CP049228">
    <property type="protein sequence ID" value="QIH23560.1"/>
    <property type="molecule type" value="Genomic_DNA"/>
</dbReference>
<dbReference type="AlphaFoldDB" id="A0A6G7B818"/>